<organism evidence="9 10">
    <name type="scientific">Bimuria novae-zelandiae CBS 107.79</name>
    <dbReference type="NCBI Taxonomy" id="1447943"/>
    <lineage>
        <taxon>Eukaryota</taxon>
        <taxon>Fungi</taxon>
        <taxon>Dikarya</taxon>
        <taxon>Ascomycota</taxon>
        <taxon>Pezizomycotina</taxon>
        <taxon>Dothideomycetes</taxon>
        <taxon>Pleosporomycetidae</taxon>
        <taxon>Pleosporales</taxon>
        <taxon>Massarineae</taxon>
        <taxon>Didymosphaeriaceae</taxon>
        <taxon>Bimuria</taxon>
    </lineage>
</organism>
<evidence type="ECO:0000256" key="2">
    <source>
        <dbReference type="ARBA" id="ARBA00022833"/>
    </source>
</evidence>
<evidence type="ECO:0000256" key="6">
    <source>
        <dbReference type="ARBA" id="ARBA00023242"/>
    </source>
</evidence>
<proteinExistence type="predicted"/>
<feature type="region of interest" description="Disordered" evidence="7">
    <location>
        <begin position="509"/>
        <end position="534"/>
    </location>
</feature>
<gene>
    <name evidence="9" type="ORF">BU23DRAFT_152153</name>
</gene>
<dbReference type="GO" id="GO:0000978">
    <property type="term" value="F:RNA polymerase II cis-regulatory region sequence-specific DNA binding"/>
    <property type="evidence" value="ECO:0007669"/>
    <property type="project" value="TreeGrafter"/>
</dbReference>
<evidence type="ECO:0000313" key="10">
    <source>
        <dbReference type="Proteomes" id="UP000800036"/>
    </source>
</evidence>
<dbReference type="GO" id="GO:0005634">
    <property type="term" value="C:nucleus"/>
    <property type="evidence" value="ECO:0007669"/>
    <property type="project" value="TreeGrafter"/>
</dbReference>
<dbReference type="Pfam" id="PF04082">
    <property type="entry name" value="Fungal_trans"/>
    <property type="match status" value="1"/>
</dbReference>
<dbReference type="CDD" id="cd12148">
    <property type="entry name" value="fungal_TF_MHR"/>
    <property type="match status" value="1"/>
</dbReference>
<evidence type="ECO:0000313" key="9">
    <source>
        <dbReference type="EMBL" id="KAF1979308.1"/>
    </source>
</evidence>
<keyword evidence="10" id="KW-1185">Reference proteome</keyword>
<evidence type="ECO:0000256" key="3">
    <source>
        <dbReference type="ARBA" id="ARBA00023015"/>
    </source>
</evidence>
<dbReference type="InterPro" id="IPR051430">
    <property type="entry name" value="Fungal_TF_Env_Response"/>
</dbReference>
<evidence type="ECO:0000256" key="1">
    <source>
        <dbReference type="ARBA" id="ARBA00022723"/>
    </source>
</evidence>
<dbReference type="GO" id="GO:0006351">
    <property type="term" value="P:DNA-templated transcription"/>
    <property type="evidence" value="ECO:0007669"/>
    <property type="project" value="InterPro"/>
</dbReference>
<dbReference type="EMBL" id="ML976658">
    <property type="protein sequence ID" value="KAF1979308.1"/>
    <property type="molecule type" value="Genomic_DNA"/>
</dbReference>
<dbReference type="AlphaFoldDB" id="A0A6A5VR82"/>
<keyword evidence="2" id="KW-0862">Zinc</keyword>
<evidence type="ECO:0000256" key="4">
    <source>
        <dbReference type="ARBA" id="ARBA00023125"/>
    </source>
</evidence>
<dbReference type="Proteomes" id="UP000800036">
    <property type="component" value="Unassembled WGS sequence"/>
</dbReference>
<keyword evidence="1" id="KW-0479">Metal-binding</keyword>
<keyword evidence="3" id="KW-0805">Transcription regulation</keyword>
<dbReference type="InterPro" id="IPR007219">
    <property type="entry name" value="XnlR_reg_dom"/>
</dbReference>
<accession>A0A6A5VR82</accession>
<dbReference type="OrthoDB" id="4337792at2759"/>
<evidence type="ECO:0000259" key="8">
    <source>
        <dbReference type="SMART" id="SM00906"/>
    </source>
</evidence>
<protein>
    <recommendedName>
        <fullName evidence="8">Xylanolytic transcriptional activator regulatory domain-containing protein</fullName>
    </recommendedName>
</protein>
<feature type="domain" description="Xylanolytic transcriptional activator regulatory" evidence="8">
    <location>
        <begin position="142"/>
        <end position="216"/>
    </location>
</feature>
<dbReference type="GO" id="GO:0008270">
    <property type="term" value="F:zinc ion binding"/>
    <property type="evidence" value="ECO:0007669"/>
    <property type="project" value="InterPro"/>
</dbReference>
<keyword evidence="5" id="KW-0804">Transcription</keyword>
<dbReference type="PANTHER" id="PTHR31944">
    <property type="entry name" value="HEME-RESPONSIVE ZINC FINGER TRANSCRIPTION FACTOR HAP1"/>
    <property type="match status" value="1"/>
</dbReference>
<keyword evidence="4" id="KW-0238">DNA-binding</keyword>
<dbReference type="GO" id="GO:0001228">
    <property type="term" value="F:DNA-binding transcription activator activity, RNA polymerase II-specific"/>
    <property type="evidence" value="ECO:0007669"/>
    <property type="project" value="TreeGrafter"/>
</dbReference>
<dbReference type="PANTHER" id="PTHR31944:SF131">
    <property type="entry name" value="HEME-RESPONSIVE ZINC FINGER TRANSCRIPTION FACTOR HAP1"/>
    <property type="match status" value="1"/>
</dbReference>
<sequence>MARIIKASRIMQPSILREIQDYIPARDVCDQLVQCYLRTFEGVFRVMHIPSFMKEYEVFWINPAAAAPSTLLRILLVCAIGVVFYTGPEQPHLRADCTKWLQAAESWLSAPHAKSRFNMAGTQISILILLARQVCSVDGDLVWVPGGRLLRGAMHLGLHRDPSHIGKMSVFHAEMRRRLWVTIMKITLQSSLDMGMPPMISPDDYDTLPPSNVNDEELTEADAVPLQPKPLTEFTQCSVQIAFYQTLPLRLEICRLINSLRLSLSYDEALKLGADILAACHDKTSFLQSFLNSSAQHAPNVFQIKLFDTLIRRFFLCLHRPFYTRAAHDPKYYYSRKVCLDASLIIVTPTVHPPEDAEDDWVRLSYRGVGFVKSFFLHSISTIFFKLISRIQTEHDSPLSIPLISSRSNQPSLPPDLEPYYKAMLYARFVTEQRLRNGEVNAKGYTWICTVLARIDALLSRTDPDAAILAAAKKAVSATVGFMRQAYFEETGEHIDLSHSYPFAGRDHGRGEGADDVTGTPRNMEGSGGFGGDIGGARRSGEDLDWERLMRDESFDMGWGLGGSPESWFGWGWDVQVSHSLCSI</sequence>
<dbReference type="SMART" id="SM00906">
    <property type="entry name" value="Fungal_trans"/>
    <property type="match status" value="1"/>
</dbReference>
<reference evidence="9" key="1">
    <citation type="journal article" date="2020" name="Stud. Mycol.">
        <title>101 Dothideomycetes genomes: a test case for predicting lifestyles and emergence of pathogens.</title>
        <authorList>
            <person name="Haridas S."/>
            <person name="Albert R."/>
            <person name="Binder M."/>
            <person name="Bloem J."/>
            <person name="Labutti K."/>
            <person name="Salamov A."/>
            <person name="Andreopoulos B."/>
            <person name="Baker S."/>
            <person name="Barry K."/>
            <person name="Bills G."/>
            <person name="Bluhm B."/>
            <person name="Cannon C."/>
            <person name="Castanera R."/>
            <person name="Culley D."/>
            <person name="Daum C."/>
            <person name="Ezra D."/>
            <person name="Gonzalez J."/>
            <person name="Henrissat B."/>
            <person name="Kuo A."/>
            <person name="Liang C."/>
            <person name="Lipzen A."/>
            <person name="Lutzoni F."/>
            <person name="Magnuson J."/>
            <person name="Mondo S."/>
            <person name="Nolan M."/>
            <person name="Ohm R."/>
            <person name="Pangilinan J."/>
            <person name="Park H.-J."/>
            <person name="Ramirez L."/>
            <person name="Alfaro M."/>
            <person name="Sun H."/>
            <person name="Tritt A."/>
            <person name="Yoshinaga Y."/>
            <person name="Zwiers L.-H."/>
            <person name="Turgeon B."/>
            <person name="Goodwin S."/>
            <person name="Spatafora J."/>
            <person name="Crous P."/>
            <person name="Grigoriev I."/>
        </authorList>
    </citation>
    <scope>NUCLEOTIDE SEQUENCE</scope>
    <source>
        <strain evidence="9">CBS 107.79</strain>
    </source>
</reference>
<keyword evidence="6" id="KW-0539">Nucleus</keyword>
<evidence type="ECO:0000256" key="5">
    <source>
        <dbReference type="ARBA" id="ARBA00023163"/>
    </source>
</evidence>
<evidence type="ECO:0000256" key="7">
    <source>
        <dbReference type="SAM" id="MobiDB-lite"/>
    </source>
</evidence>
<name>A0A6A5VR82_9PLEO</name>